<accession>A0ABX9IA40</accession>
<dbReference type="Pfam" id="PF07373">
    <property type="entry name" value="CAMP_factor"/>
    <property type="match status" value="1"/>
</dbReference>
<name>A0ABX9IA40_9ACTN</name>
<comment type="caution">
    <text evidence="2">The sequence shown here is derived from an EMBL/GenBank/DDBJ whole genome shotgun (WGS) entry which is preliminary data.</text>
</comment>
<evidence type="ECO:0000256" key="1">
    <source>
        <dbReference type="SAM" id="SignalP"/>
    </source>
</evidence>
<dbReference type="InterPro" id="IPR010860">
    <property type="entry name" value="CAMP_factor"/>
</dbReference>
<dbReference type="RefSeq" id="WP_063811034.1">
    <property type="nucleotide sequence ID" value="NZ_JARJNT010000001.1"/>
</dbReference>
<feature type="chain" id="PRO_5045227053" evidence="1">
    <location>
        <begin position="26"/>
        <end position="283"/>
    </location>
</feature>
<evidence type="ECO:0000313" key="2">
    <source>
        <dbReference type="EMBL" id="REB70314.1"/>
    </source>
</evidence>
<sequence>MKIKFIAAPLVVGAMMVPMALSAPAARAETPVVPAAALGAVQPGKALSAADAQKELNAVNARIAALKVAQGEARASFAPSDVIGTIGRLIKAAQQIKGALERIVKGGIAFLKSIPTRVELLLTMVDTINGAAHMLQDKVQPAHSRVFLELVHAGALLVSFDATSDQLKDEVGAVKKALADAERMPNLKPNDVATFYTKAKLVRVLHEIRFDRGTCVVRYKDGETIRLLNRAILKAVGVRLDPLVRVSDVDKAIKDVKAAYREALKAPNKPDAPASPAVCAPAA</sequence>
<dbReference type="Proteomes" id="UP000256324">
    <property type="component" value="Unassembled WGS sequence"/>
</dbReference>
<keyword evidence="1" id="KW-0732">Signal</keyword>
<proteinExistence type="predicted"/>
<reference evidence="2 3" key="1">
    <citation type="submission" date="2017-09" db="EMBL/GenBank/DDBJ databases">
        <authorList>
            <person name="Bumgarner R.E."/>
        </authorList>
    </citation>
    <scope>NUCLEOTIDE SEQUENCE [LARGE SCALE GENOMIC DNA]</scope>
    <source>
        <strain evidence="2 3">T34998</strain>
    </source>
</reference>
<gene>
    <name evidence="2" type="ORF">CP880_00385</name>
</gene>
<keyword evidence="3" id="KW-1185">Reference proteome</keyword>
<organism evidence="2 3">
    <name type="scientific">Cutibacterium namnetense</name>
    <dbReference type="NCBI Taxonomy" id="1574624"/>
    <lineage>
        <taxon>Bacteria</taxon>
        <taxon>Bacillati</taxon>
        <taxon>Actinomycetota</taxon>
        <taxon>Actinomycetes</taxon>
        <taxon>Propionibacteriales</taxon>
        <taxon>Propionibacteriaceae</taxon>
        <taxon>Cutibacterium</taxon>
    </lineage>
</organism>
<evidence type="ECO:0000313" key="3">
    <source>
        <dbReference type="Proteomes" id="UP000256324"/>
    </source>
</evidence>
<dbReference type="EMBL" id="PCZS01000001">
    <property type="protein sequence ID" value="REB70314.1"/>
    <property type="molecule type" value="Genomic_DNA"/>
</dbReference>
<protein>
    <submittedName>
        <fullName evidence="2">cAMP factor</fullName>
    </submittedName>
</protein>
<feature type="signal peptide" evidence="1">
    <location>
        <begin position="1"/>
        <end position="25"/>
    </location>
</feature>